<evidence type="ECO:0000313" key="1">
    <source>
        <dbReference type="EMBL" id="UZT28991.1"/>
    </source>
</evidence>
<proteinExistence type="predicted"/>
<evidence type="ECO:0000313" key="2">
    <source>
        <dbReference type="EMBL" id="UZT29210.1"/>
    </source>
</evidence>
<dbReference type="EMBL" id="OP765507">
    <property type="protein sequence ID" value="UZT28991.1"/>
    <property type="molecule type" value="Genomic_DNA"/>
</dbReference>
<dbReference type="EMBL" id="OP765584">
    <property type="protein sequence ID" value="UZT29210.1"/>
    <property type="molecule type" value="Genomic_DNA"/>
</dbReference>
<name>A0A9E8G4M7_9VIRU</name>
<reference evidence="1" key="1">
    <citation type="submission" date="2022-10" db="EMBL/GenBank/DDBJ databases">
        <title>Genomics discovery of giant fungal viruses from subsurface oceanic crustal fluids.</title>
        <authorList>
            <person name="Bhattacharjee A.S."/>
            <person name="Schulz F."/>
            <person name="Woyke T."/>
            <person name="Orcutt B.N."/>
            <person name="Matinez Martinez J."/>
        </authorList>
    </citation>
    <scope>NUCLEOTIDE SEQUENCE</scope>
    <source>
        <strain evidence="1">VSAG1.JdFR</strain>
        <strain evidence="2">VSAG8.JdFR</strain>
    </source>
</reference>
<organism evidence="1">
    <name type="scientific">Nucleocytoviricota sp</name>
    <dbReference type="NCBI Taxonomy" id="2809609"/>
    <lineage>
        <taxon>Viruses</taxon>
        <taxon>Varidnaviria</taxon>
        <taxon>Bamfordvirae</taxon>
        <taxon>Nucleocytoviricota</taxon>
    </lineage>
</organism>
<accession>A0A9E8G4M7</accession>
<protein>
    <submittedName>
        <fullName evidence="1">Uncharacterized protein</fullName>
    </submittedName>
</protein>
<sequence length="51" mass="6167">MLTKIYIKKHFLKHYAVKSLFFGVLKPLFSKMDIFKMSKIKIFAQIFLKKK</sequence>